<proteinExistence type="predicted"/>
<organism evidence="1 2">
    <name type="scientific">Winslowiella toletana</name>
    <dbReference type="NCBI Taxonomy" id="92490"/>
    <lineage>
        <taxon>Bacteria</taxon>
        <taxon>Pseudomonadati</taxon>
        <taxon>Pseudomonadota</taxon>
        <taxon>Gammaproteobacteria</taxon>
        <taxon>Enterobacterales</taxon>
        <taxon>Erwiniaceae</taxon>
        <taxon>Winslowiella</taxon>
    </lineage>
</organism>
<keyword evidence="2" id="KW-1185">Reference proteome</keyword>
<comment type="caution">
    <text evidence="1">The sequence shown here is derived from an EMBL/GenBank/DDBJ whole genome shotgun (WGS) entry which is preliminary data.</text>
</comment>
<dbReference type="EMBL" id="JAGGMQ010000001">
    <property type="protein sequence ID" value="MBP2171482.1"/>
    <property type="molecule type" value="Genomic_DNA"/>
</dbReference>
<evidence type="ECO:0000313" key="2">
    <source>
        <dbReference type="Proteomes" id="UP001195624"/>
    </source>
</evidence>
<accession>A0ABS4PFS2</accession>
<sequence length="137" mass="15561">MEEVTYGKTTYPRGFRINSNYGKPYITASFDVGDVLFILVFNDILTVEEMRTKQYHIDLPAIGFPENGMVELYFDIIGNGIDNFGSFRHISLSGVVPLTLKKVVRIIKLHYTARQPGGYLFYAAQNSDNRVTDLKNV</sequence>
<evidence type="ECO:0000313" key="1">
    <source>
        <dbReference type="EMBL" id="MBP2171482.1"/>
    </source>
</evidence>
<dbReference type="Proteomes" id="UP001195624">
    <property type="component" value="Unassembled WGS sequence"/>
</dbReference>
<dbReference type="RefSeq" id="WP_017798891.1">
    <property type="nucleotide sequence ID" value="NZ_JAGGMQ010000001.1"/>
</dbReference>
<name>A0ABS4PFS2_9GAMM</name>
<protein>
    <submittedName>
        <fullName evidence="1">Uncharacterized protein</fullName>
    </submittedName>
</protein>
<gene>
    <name evidence="1" type="ORF">J2125_004674</name>
</gene>
<reference evidence="2" key="1">
    <citation type="submission" date="2023-07" db="EMBL/GenBank/DDBJ databases">
        <title>Genome mining of underrepresented organisms for secondary metabolites.</title>
        <authorList>
            <person name="D'Agostino P.M."/>
        </authorList>
    </citation>
    <scope>NUCLEOTIDE SEQUENCE [LARGE SCALE GENOMIC DNA]</scope>
    <source>
        <strain evidence="2">WS4403</strain>
    </source>
</reference>